<organism evidence="9 10">
    <name type="scientific">Prochlorococcus marinus str. PAC1</name>
    <dbReference type="NCBI Taxonomy" id="59924"/>
    <lineage>
        <taxon>Bacteria</taxon>
        <taxon>Bacillati</taxon>
        <taxon>Cyanobacteriota</taxon>
        <taxon>Cyanophyceae</taxon>
        <taxon>Synechococcales</taxon>
        <taxon>Prochlorococcaceae</taxon>
        <taxon>Prochlorococcus</taxon>
    </lineage>
</organism>
<dbReference type="InterPro" id="IPR007826">
    <property type="entry name" value="PSII_PsbM"/>
</dbReference>
<accession>A0A0A2C6S9</accession>
<dbReference type="NCBIfam" id="NF010694">
    <property type="entry name" value="PRK14094.1"/>
    <property type="match status" value="1"/>
</dbReference>
<evidence type="ECO:0000256" key="4">
    <source>
        <dbReference type="ARBA" id="ARBA00022989"/>
    </source>
</evidence>
<dbReference type="EMBL" id="JNAX01000012">
    <property type="protein sequence ID" value="KGG20359.1"/>
    <property type="molecule type" value="Genomic_DNA"/>
</dbReference>
<keyword evidence="2 7" id="KW-0602">Photosynthesis</keyword>
<evidence type="ECO:0000256" key="5">
    <source>
        <dbReference type="ARBA" id="ARBA00023136"/>
    </source>
</evidence>
<keyword evidence="6 7" id="KW-0604">Photosystem II</keyword>
<dbReference type="SMR" id="A0A0A2C6S9"/>
<comment type="subunit">
    <text evidence="7">PSII is composed of 1 copy each of membrane proteins PsbA, PsbB, PsbC, PsbD, PsbE, PsbF, PsbH, PsbI, PsbJ, PsbK, PsbL, PsbM, PsbT, PsbX, PsbY, PsbZ, Psb30/Ycf12, peripheral proteins PsbO, CyanoQ (PsbQ),PsbU, PsbV and a large number of cofactors. It forms dimeric complexes.</text>
</comment>
<evidence type="ECO:0000256" key="1">
    <source>
        <dbReference type="ARBA" id="ARBA00022469"/>
    </source>
</evidence>
<keyword evidence="3 7" id="KW-0812">Transmembrane</keyword>
<evidence type="ECO:0000313" key="10">
    <source>
        <dbReference type="Proteomes" id="UP000030392"/>
    </source>
</evidence>
<dbReference type="RefSeq" id="WP_011294327.1">
    <property type="nucleotide sequence ID" value="NZ_CP138967.1"/>
</dbReference>
<dbReference type="GO" id="GO:0031676">
    <property type="term" value="C:plasma membrane-derived thylakoid membrane"/>
    <property type="evidence" value="ECO:0007669"/>
    <property type="project" value="UniProtKB-SubCell"/>
</dbReference>
<dbReference type="AlphaFoldDB" id="A0A0A2C6S9"/>
<proteinExistence type="inferred from homology"/>
<evidence type="ECO:0000256" key="6">
    <source>
        <dbReference type="ARBA" id="ARBA00023276"/>
    </source>
</evidence>
<reference evidence="10" key="1">
    <citation type="journal article" date="2014" name="Sci. Data">
        <title>Genomes of diverse isolates of the marine cyanobacterium Prochlorococcus.</title>
        <authorList>
            <person name="Biller S."/>
            <person name="Berube P."/>
            <person name="Thompson J."/>
            <person name="Kelly L."/>
            <person name="Roggensack S."/>
            <person name="Awad L."/>
            <person name="Roache-Johnson K."/>
            <person name="Ding H."/>
            <person name="Giovannoni S.J."/>
            <person name="Moore L.R."/>
            <person name="Chisholm S.W."/>
        </authorList>
    </citation>
    <scope>NUCLEOTIDE SEQUENCE [LARGE SCALE GENOMIC DNA]</scope>
    <source>
        <strain evidence="10">PAC1</strain>
    </source>
</reference>
<comment type="function">
    <text evidence="7">One of the components of the core complex of photosystem II (PSII). PSII is a light-driven water:plastoquinone oxidoreductase that uses light energy to abstract electrons from H(2)O, generating O(2) and a proton gradient subsequently used for ATP formation. It consists of a core antenna complex that captures photons, and an electron transfer chain that converts photonic excitation into a charge separation. This subunit is found at the monomer-monomer interface.</text>
</comment>
<dbReference type="InterPro" id="IPR037269">
    <property type="entry name" value="PSII_PsbM_sf"/>
</dbReference>
<dbReference type="Proteomes" id="UP000030392">
    <property type="component" value="Unassembled WGS sequence"/>
</dbReference>
<evidence type="ECO:0000256" key="7">
    <source>
        <dbReference type="HAMAP-Rule" id="MF_00438"/>
    </source>
</evidence>
<comment type="caution">
    <text evidence="9">The sequence shown here is derived from an EMBL/GenBank/DDBJ whole genome shotgun (WGS) entry which is preliminary data.</text>
</comment>
<dbReference type="NCBIfam" id="TIGR03038">
    <property type="entry name" value="PS_II_psbM"/>
    <property type="match status" value="1"/>
</dbReference>
<evidence type="ECO:0000313" key="9">
    <source>
        <dbReference type="EMBL" id="KGG20359.1"/>
    </source>
</evidence>
<gene>
    <name evidence="7" type="primary">psbM</name>
    <name evidence="9" type="ORF">EV03_1321</name>
</gene>
<feature type="compositionally biased region" description="Basic and acidic residues" evidence="8">
    <location>
        <begin position="42"/>
        <end position="52"/>
    </location>
</feature>
<keyword evidence="7" id="KW-0793">Thylakoid</keyword>
<evidence type="ECO:0000256" key="3">
    <source>
        <dbReference type="ARBA" id="ARBA00022692"/>
    </source>
</evidence>
<dbReference type="GO" id="GO:0009523">
    <property type="term" value="C:photosystem II"/>
    <property type="evidence" value="ECO:0007669"/>
    <property type="project" value="UniProtKB-KW"/>
</dbReference>
<comment type="subcellular location">
    <subcellularLocation>
        <location evidence="7">Cellular thylakoid membrane</location>
        <topology evidence="7">Single-pass membrane protein</topology>
    </subcellularLocation>
</comment>
<dbReference type="SUPFAM" id="SSF161033">
    <property type="entry name" value="Photosystem II reaction center protein M, PsbM"/>
    <property type="match status" value="1"/>
</dbReference>
<keyword evidence="4 7" id="KW-1133">Transmembrane helix</keyword>
<dbReference type="HAMAP" id="MF_00438">
    <property type="entry name" value="PSII_PsbM"/>
    <property type="match status" value="1"/>
</dbReference>
<keyword evidence="5 7" id="KW-0472">Membrane</keyword>
<protein>
    <recommendedName>
        <fullName evidence="7">Photosystem II reaction center protein M</fullName>
        <shortName evidence="7">PSII-M</shortName>
    </recommendedName>
</protein>
<name>A0A0A2C6S9_PROMR</name>
<comment type="similarity">
    <text evidence="7">Belongs to the PsbM family.</text>
</comment>
<feature type="transmembrane region" description="Helical" evidence="7">
    <location>
        <begin position="6"/>
        <end position="27"/>
    </location>
</feature>
<dbReference type="Pfam" id="PF05151">
    <property type="entry name" value="PsbM"/>
    <property type="match status" value="1"/>
</dbReference>
<sequence length="52" mass="5579">METTSFGFAASLLFVGVPTIFLIGLFVSTSDGEKSSFYSDTSKGRLSPEPKK</sequence>
<dbReference type="GO" id="GO:0019684">
    <property type="term" value="P:photosynthesis, light reaction"/>
    <property type="evidence" value="ECO:0007669"/>
    <property type="project" value="InterPro"/>
</dbReference>
<evidence type="ECO:0000256" key="8">
    <source>
        <dbReference type="SAM" id="MobiDB-lite"/>
    </source>
</evidence>
<evidence type="ECO:0000256" key="2">
    <source>
        <dbReference type="ARBA" id="ARBA00022531"/>
    </source>
</evidence>
<keyword evidence="1 7" id="KW-0674">Reaction center</keyword>
<feature type="region of interest" description="Disordered" evidence="8">
    <location>
        <begin position="31"/>
        <end position="52"/>
    </location>
</feature>